<proteinExistence type="predicted"/>
<gene>
    <name evidence="2" type="ORF">MMAD_27990</name>
</gene>
<evidence type="ECO:0000313" key="2">
    <source>
        <dbReference type="EMBL" id="BBZ28504.1"/>
    </source>
</evidence>
<dbReference type="AlphaFoldDB" id="A0A7I7XH34"/>
<feature type="region of interest" description="Disordered" evidence="1">
    <location>
        <begin position="143"/>
        <end position="173"/>
    </location>
</feature>
<dbReference type="KEGG" id="mmag:MMAD_27990"/>
<keyword evidence="3" id="KW-1185">Reference proteome</keyword>
<protein>
    <submittedName>
        <fullName evidence="2">Uncharacterized protein</fullName>
    </submittedName>
</protein>
<feature type="compositionally biased region" description="Acidic residues" evidence="1">
    <location>
        <begin position="49"/>
        <end position="65"/>
    </location>
</feature>
<reference evidence="2 3" key="1">
    <citation type="journal article" date="2019" name="Emerg. Microbes Infect.">
        <title>Comprehensive subspecies identification of 175 nontuberculous mycobacteria species based on 7547 genomic profiles.</title>
        <authorList>
            <person name="Matsumoto Y."/>
            <person name="Kinjo T."/>
            <person name="Motooka D."/>
            <person name="Nabeya D."/>
            <person name="Jung N."/>
            <person name="Uechi K."/>
            <person name="Horii T."/>
            <person name="Iida T."/>
            <person name="Fujita J."/>
            <person name="Nakamura S."/>
        </authorList>
    </citation>
    <scope>NUCLEOTIDE SEQUENCE [LARGE SCALE GENOMIC DNA]</scope>
    <source>
        <strain evidence="2 3">JCM 13574</strain>
    </source>
</reference>
<name>A0A7I7XH34_9MYCO</name>
<sequence length="239" mass="24832">MAACIVDLAAVDGADPVVWAAERDPVRAEVPACPAPVEADTPDASVADDCGDDTDDAEEGEEDEVPLPPAAVLTVAAPDEDTPLEVCDVLDDPAADGAAPFDVVGPFDDAPLPVPADPPESPACVVEDELESEWVVSAWAAPAPASTAAPTPTPTAPAVNQPDTGNTRPTPPSLRRVSLRCLAAIRRFPSPVIRSLISEPCPAPCPTTSAHRTHQDSLPLLRGIRARRSLQPIDVTQIC</sequence>
<dbReference type="EMBL" id="AP022610">
    <property type="protein sequence ID" value="BBZ28504.1"/>
    <property type="molecule type" value="Genomic_DNA"/>
</dbReference>
<evidence type="ECO:0000313" key="3">
    <source>
        <dbReference type="Proteomes" id="UP000466517"/>
    </source>
</evidence>
<feature type="region of interest" description="Disordered" evidence="1">
    <location>
        <begin position="32"/>
        <end position="65"/>
    </location>
</feature>
<evidence type="ECO:0000256" key="1">
    <source>
        <dbReference type="SAM" id="MobiDB-lite"/>
    </source>
</evidence>
<dbReference type="Proteomes" id="UP000466517">
    <property type="component" value="Chromosome"/>
</dbReference>
<accession>A0A7I7XH34</accession>
<organism evidence="2 3">
    <name type="scientific">Mycolicibacterium madagascariense</name>
    <dbReference type="NCBI Taxonomy" id="212765"/>
    <lineage>
        <taxon>Bacteria</taxon>
        <taxon>Bacillati</taxon>
        <taxon>Actinomycetota</taxon>
        <taxon>Actinomycetes</taxon>
        <taxon>Mycobacteriales</taxon>
        <taxon>Mycobacteriaceae</taxon>
        <taxon>Mycolicibacterium</taxon>
    </lineage>
</organism>